<dbReference type="AlphaFoldDB" id="T1C2F1"/>
<dbReference type="EMBL" id="AUZY01001120">
    <property type="protein sequence ID" value="EQD76167.1"/>
    <property type="molecule type" value="Genomic_DNA"/>
</dbReference>
<dbReference type="PANTHER" id="PTHR22946">
    <property type="entry name" value="DIENELACTONE HYDROLASE DOMAIN-CONTAINING PROTEIN-RELATED"/>
    <property type="match status" value="1"/>
</dbReference>
<protein>
    <submittedName>
        <fullName evidence="2">Dienelactone hydrolase family protein</fullName>
    </submittedName>
</protein>
<reference evidence="2" key="1">
    <citation type="submission" date="2013-08" db="EMBL/GenBank/DDBJ databases">
        <authorList>
            <person name="Mendez C."/>
            <person name="Richter M."/>
            <person name="Ferrer M."/>
            <person name="Sanchez J."/>
        </authorList>
    </citation>
    <scope>NUCLEOTIDE SEQUENCE</scope>
</reference>
<proteinExistence type="predicted"/>
<evidence type="ECO:0000259" key="1">
    <source>
        <dbReference type="Pfam" id="PF01738"/>
    </source>
</evidence>
<evidence type="ECO:0000313" key="2">
    <source>
        <dbReference type="EMBL" id="EQD76167.1"/>
    </source>
</evidence>
<dbReference type="PANTHER" id="PTHR22946:SF0">
    <property type="entry name" value="DIENELACTONE HYDROLASE DOMAIN-CONTAINING PROTEIN"/>
    <property type="match status" value="1"/>
</dbReference>
<organism evidence="2">
    <name type="scientific">mine drainage metagenome</name>
    <dbReference type="NCBI Taxonomy" id="410659"/>
    <lineage>
        <taxon>unclassified sequences</taxon>
        <taxon>metagenomes</taxon>
        <taxon>ecological metagenomes</taxon>
    </lineage>
</organism>
<dbReference type="Gene3D" id="3.40.50.1820">
    <property type="entry name" value="alpha/beta hydrolase"/>
    <property type="match status" value="1"/>
</dbReference>
<dbReference type="InterPro" id="IPR002925">
    <property type="entry name" value="Dienelactn_hydro"/>
</dbReference>
<accession>T1C2F1</accession>
<dbReference type="InterPro" id="IPR029058">
    <property type="entry name" value="AB_hydrolase_fold"/>
</dbReference>
<comment type="caution">
    <text evidence="2">The sequence shown here is derived from an EMBL/GenBank/DDBJ whole genome shotgun (WGS) entry which is preliminary data.</text>
</comment>
<dbReference type="Pfam" id="PF01738">
    <property type="entry name" value="DLH"/>
    <property type="match status" value="1"/>
</dbReference>
<reference evidence="2" key="2">
    <citation type="journal article" date="2014" name="ISME J.">
        <title>Microbial stratification in low pH oxic and suboxic macroscopic growths along an acid mine drainage.</title>
        <authorList>
            <person name="Mendez-Garcia C."/>
            <person name="Mesa V."/>
            <person name="Sprenger R.R."/>
            <person name="Richter M."/>
            <person name="Diez M.S."/>
            <person name="Solano J."/>
            <person name="Bargiela R."/>
            <person name="Golyshina O.V."/>
            <person name="Manteca A."/>
            <person name="Ramos J.L."/>
            <person name="Gallego J.R."/>
            <person name="Llorente I."/>
            <person name="Martins Dos Santos V.A."/>
            <person name="Jensen O.N."/>
            <person name="Pelaez A.I."/>
            <person name="Sanchez J."/>
            <person name="Ferrer M."/>
        </authorList>
    </citation>
    <scope>NUCLEOTIDE SEQUENCE</scope>
</reference>
<sequence length="242" mass="26158">MKTEVAPYTHQETALEGYLACDDRSKSRRPGILIAHEWFGITSHEQNAAKRLAEAGYLALVADLYGPAERPQTVEAAAELATRYRSGDRAQLRGRITAGLESLKRHPLCEVDRTAAIGFCFGGTAVLELARSGADLCGVVSVHGGIAPSTASQAPKIRARVLALHGADDPYVPEDQVRAFQEEMRTRAVDWQMVYYGGTVHSFTNEGAGSDPGKGAAYNPRSTARAWRASLDFFSELFSEGG</sequence>
<gene>
    <name evidence="2" type="ORF">B1B_01872</name>
</gene>
<name>T1C2F1_9ZZZZ</name>
<feature type="domain" description="Dienelactone hydrolase" evidence="1">
    <location>
        <begin position="16"/>
        <end position="236"/>
    </location>
</feature>
<dbReference type="InterPro" id="IPR050261">
    <property type="entry name" value="FrsA_esterase"/>
</dbReference>
<dbReference type="SUPFAM" id="SSF53474">
    <property type="entry name" value="alpha/beta-Hydrolases"/>
    <property type="match status" value="1"/>
</dbReference>
<dbReference type="GO" id="GO:0016787">
    <property type="term" value="F:hydrolase activity"/>
    <property type="evidence" value="ECO:0007669"/>
    <property type="project" value="UniProtKB-KW"/>
</dbReference>
<keyword evidence="2" id="KW-0378">Hydrolase</keyword>